<comment type="subunit">
    <text evidence="3">Homotetramer.</text>
</comment>
<keyword evidence="6" id="KW-1185">Reference proteome</keyword>
<dbReference type="InterPro" id="IPR011284">
    <property type="entry name" value="3oxo_ACP_reduc"/>
</dbReference>
<dbReference type="EMBL" id="BAAFGK010000004">
    <property type="protein sequence ID" value="GAB0057254.1"/>
    <property type="molecule type" value="Genomic_DNA"/>
</dbReference>
<dbReference type="Gene3D" id="3.40.50.720">
    <property type="entry name" value="NAD(P)-binding Rossmann-like Domain"/>
    <property type="match status" value="1"/>
</dbReference>
<keyword evidence="3" id="KW-0521">NADP</keyword>
<keyword evidence="3" id="KW-0444">Lipid biosynthesis</keyword>
<comment type="catalytic activity">
    <reaction evidence="3">
        <text>a (3R)-hydroxyacyl-[ACP] + NADP(+) = a 3-oxoacyl-[ACP] + NADPH + H(+)</text>
        <dbReference type="Rhea" id="RHEA:17397"/>
        <dbReference type="Rhea" id="RHEA-COMP:9916"/>
        <dbReference type="Rhea" id="RHEA-COMP:9945"/>
        <dbReference type="ChEBI" id="CHEBI:15378"/>
        <dbReference type="ChEBI" id="CHEBI:57783"/>
        <dbReference type="ChEBI" id="CHEBI:58349"/>
        <dbReference type="ChEBI" id="CHEBI:78776"/>
        <dbReference type="ChEBI" id="CHEBI:78827"/>
        <dbReference type="EC" id="1.1.1.100"/>
    </reaction>
</comment>
<keyword evidence="2 3" id="KW-0560">Oxidoreductase</keyword>
<dbReference type="GO" id="GO:0004316">
    <property type="term" value="F:3-oxoacyl-[acyl-carrier-protein] reductase (NADPH) activity"/>
    <property type="evidence" value="ECO:0007669"/>
    <property type="project" value="UniProtKB-EC"/>
</dbReference>
<dbReference type="EC" id="1.1.1.100" evidence="3"/>
<feature type="domain" description="Ketoreductase" evidence="4">
    <location>
        <begin position="4"/>
        <end position="183"/>
    </location>
</feature>
<dbReference type="NCBIfam" id="TIGR01830">
    <property type="entry name" value="3oxo_ACP_reduc"/>
    <property type="match status" value="1"/>
</dbReference>
<comment type="similarity">
    <text evidence="1 3">Belongs to the short-chain dehydrogenases/reductases (SDR) family.</text>
</comment>
<dbReference type="InterPro" id="IPR057326">
    <property type="entry name" value="KR_dom"/>
</dbReference>
<sequence>MQDRVAIVTGSSSGIGRVIAVRLAQLGARLVLISNESIRLLEALEEVRAISPESEAFEADVTSSPCLEESLKLTQEKFGRIDILVNNAGITRDGLLVRMSPKDWDRVLEVNLTSVFHMTRMVLKPMMKARYGRIVNIASVVGVTGNPGQANYVASKAALIGFSKSVALETASRNITVNCVAPGFIRTAMTDALNPKAREAILSRIPLGTMGEAEDVANAVAFLAAERSGYITGETIHVNGGLHMA</sequence>
<dbReference type="PRINTS" id="PR00081">
    <property type="entry name" value="GDHRDH"/>
</dbReference>
<keyword evidence="3" id="KW-0275">Fatty acid biosynthesis</keyword>
<dbReference type="InterPro" id="IPR002347">
    <property type="entry name" value="SDR_fam"/>
</dbReference>
<dbReference type="CDD" id="cd05333">
    <property type="entry name" value="BKR_SDR_c"/>
    <property type="match status" value="1"/>
</dbReference>
<evidence type="ECO:0000313" key="5">
    <source>
        <dbReference type="EMBL" id="GAB0057254.1"/>
    </source>
</evidence>
<evidence type="ECO:0000256" key="3">
    <source>
        <dbReference type="RuleBase" id="RU366074"/>
    </source>
</evidence>
<dbReference type="SUPFAM" id="SSF51735">
    <property type="entry name" value="NAD(P)-binding Rossmann-fold domains"/>
    <property type="match status" value="1"/>
</dbReference>
<keyword evidence="3" id="KW-0443">Lipid metabolism</keyword>
<dbReference type="PANTHER" id="PTHR42879:SF2">
    <property type="entry name" value="3-OXOACYL-[ACYL-CARRIER-PROTEIN] REDUCTASE FABG"/>
    <property type="match status" value="1"/>
</dbReference>
<dbReference type="Proteomes" id="UP001628193">
    <property type="component" value="Unassembled WGS sequence"/>
</dbReference>
<evidence type="ECO:0000259" key="4">
    <source>
        <dbReference type="SMART" id="SM00822"/>
    </source>
</evidence>
<proteinExistence type="inferred from homology"/>
<dbReference type="NCBIfam" id="NF005559">
    <property type="entry name" value="PRK07231.1"/>
    <property type="match status" value="1"/>
</dbReference>
<evidence type="ECO:0000313" key="6">
    <source>
        <dbReference type="Proteomes" id="UP001628193"/>
    </source>
</evidence>
<comment type="pathway">
    <text evidence="3">Lipid metabolism; fatty acid biosynthesis.</text>
</comment>
<dbReference type="InterPro" id="IPR020904">
    <property type="entry name" value="Sc_DH/Rdtase_CS"/>
</dbReference>
<dbReference type="PROSITE" id="PS00061">
    <property type="entry name" value="ADH_SHORT"/>
    <property type="match status" value="1"/>
</dbReference>
<protein>
    <recommendedName>
        <fullName evidence="3">3-oxoacyl-[acyl-carrier-protein] reductase</fullName>
        <ecNumber evidence="3">1.1.1.100</ecNumber>
    </recommendedName>
</protein>
<dbReference type="NCBIfam" id="NF009466">
    <property type="entry name" value="PRK12826.1-2"/>
    <property type="match status" value="1"/>
</dbReference>
<comment type="function">
    <text evidence="3">Catalyzes the NADPH-dependent reduction of beta-ketoacyl-ACP substrates to beta-hydroxyacyl-ACP products, the first reductive step in the elongation cycle of fatty acid biosynthesis.</text>
</comment>
<evidence type="ECO:0000256" key="2">
    <source>
        <dbReference type="ARBA" id="ARBA00023002"/>
    </source>
</evidence>
<dbReference type="SMART" id="SM00822">
    <property type="entry name" value="PKS_KR"/>
    <property type="match status" value="1"/>
</dbReference>
<comment type="caution">
    <text evidence="5">The sequence shown here is derived from an EMBL/GenBank/DDBJ whole genome shotgun (WGS) entry which is preliminary data.</text>
</comment>
<dbReference type="Pfam" id="PF13561">
    <property type="entry name" value="adh_short_C2"/>
    <property type="match status" value="1"/>
</dbReference>
<dbReference type="InterPro" id="IPR050259">
    <property type="entry name" value="SDR"/>
</dbReference>
<evidence type="ECO:0000256" key="1">
    <source>
        <dbReference type="ARBA" id="ARBA00006484"/>
    </source>
</evidence>
<name>A0ABQ0C8N6_9PROT</name>
<dbReference type="PRINTS" id="PR00080">
    <property type="entry name" value="SDRFAMILY"/>
</dbReference>
<keyword evidence="3" id="KW-0276">Fatty acid metabolism</keyword>
<dbReference type="InterPro" id="IPR036291">
    <property type="entry name" value="NAD(P)-bd_dom_sf"/>
</dbReference>
<reference evidence="5 6" key="1">
    <citation type="submission" date="2024-05" db="EMBL/GenBank/DDBJ databases">
        <authorList>
            <consortium name="Candidatus Magnetaquicoccaceae bacterium FCR-1 genome sequencing consortium"/>
            <person name="Shimoshige H."/>
            <person name="Shimamura S."/>
            <person name="Taoka A."/>
            <person name="Kobayashi H."/>
            <person name="Maekawa T."/>
        </authorList>
    </citation>
    <scope>NUCLEOTIDE SEQUENCE [LARGE SCALE GENOMIC DNA]</scope>
    <source>
        <strain evidence="5 6">FCR-1</strain>
    </source>
</reference>
<dbReference type="RefSeq" id="WP_420904953.1">
    <property type="nucleotide sequence ID" value="NZ_BAAFGK010000004.1"/>
</dbReference>
<organism evidence="5 6">
    <name type="scientific">Candidatus Magnetaquiglobus chichijimensis</name>
    <dbReference type="NCBI Taxonomy" id="3141448"/>
    <lineage>
        <taxon>Bacteria</taxon>
        <taxon>Pseudomonadati</taxon>
        <taxon>Pseudomonadota</taxon>
        <taxon>Magnetococcia</taxon>
        <taxon>Magnetococcales</taxon>
        <taxon>Candidatus Magnetaquicoccaceae</taxon>
        <taxon>Candidatus Magnetaquiglobus</taxon>
    </lineage>
</organism>
<dbReference type="PANTHER" id="PTHR42879">
    <property type="entry name" value="3-OXOACYL-(ACYL-CARRIER-PROTEIN) REDUCTASE"/>
    <property type="match status" value="1"/>
</dbReference>
<gene>
    <name evidence="5" type="primary">fabG_2</name>
    <name evidence="5" type="ORF">SIID45300_01578</name>
</gene>
<accession>A0ABQ0C8N6</accession>
<reference evidence="5 6" key="2">
    <citation type="submission" date="2024-09" db="EMBL/GenBank/DDBJ databases">
        <title>Draft genome sequence of Candidatus Magnetaquicoccaceae bacterium FCR-1.</title>
        <authorList>
            <person name="Shimoshige H."/>
            <person name="Shimamura S."/>
            <person name="Taoka A."/>
            <person name="Kobayashi H."/>
            <person name="Maekawa T."/>
        </authorList>
    </citation>
    <scope>NUCLEOTIDE SEQUENCE [LARGE SCALE GENOMIC DNA]</scope>
    <source>
        <strain evidence="5 6">FCR-1</strain>
    </source>
</reference>